<evidence type="ECO:0000256" key="7">
    <source>
        <dbReference type="RuleBase" id="RU000461"/>
    </source>
</evidence>
<keyword evidence="4 7" id="KW-0560">Oxidoreductase</keyword>
<evidence type="ECO:0000256" key="6">
    <source>
        <dbReference type="ARBA" id="ARBA00023033"/>
    </source>
</evidence>
<dbReference type="PRINTS" id="PR00359">
    <property type="entry name" value="BP450"/>
</dbReference>
<keyword evidence="3 7" id="KW-0479">Metal-binding</keyword>
<dbReference type="InterPro" id="IPR036396">
    <property type="entry name" value="Cyt_P450_sf"/>
</dbReference>
<dbReference type="CDD" id="cd11032">
    <property type="entry name" value="P450_EryK-like"/>
    <property type="match status" value="1"/>
</dbReference>
<evidence type="ECO:0000256" key="2">
    <source>
        <dbReference type="ARBA" id="ARBA00022617"/>
    </source>
</evidence>
<dbReference type="GO" id="GO:0046872">
    <property type="term" value="F:metal ion binding"/>
    <property type="evidence" value="ECO:0007669"/>
    <property type="project" value="UniProtKB-KW"/>
</dbReference>
<dbReference type="Gene3D" id="1.10.630.10">
    <property type="entry name" value="Cytochrome P450"/>
    <property type="match status" value="1"/>
</dbReference>
<comment type="similarity">
    <text evidence="1 7">Belongs to the cytochrome P450 family.</text>
</comment>
<dbReference type="SUPFAM" id="SSF48264">
    <property type="entry name" value="Cytochrome P450"/>
    <property type="match status" value="1"/>
</dbReference>
<gene>
    <name evidence="8" type="ORF">ACFQHK_00885</name>
</gene>
<comment type="caution">
    <text evidence="8">The sequence shown here is derived from an EMBL/GenBank/DDBJ whole genome shotgun (WGS) entry which is preliminary data.</text>
</comment>
<evidence type="ECO:0000313" key="9">
    <source>
        <dbReference type="Proteomes" id="UP001596406"/>
    </source>
</evidence>
<dbReference type="InterPro" id="IPR002397">
    <property type="entry name" value="Cyt_P450_B"/>
</dbReference>
<evidence type="ECO:0000256" key="1">
    <source>
        <dbReference type="ARBA" id="ARBA00010617"/>
    </source>
</evidence>
<evidence type="ECO:0000256" key="5">
    <source>
        <dbReference type="ARBA" id="ARBA00023004"/>
    </source>
</evidence>
<keyword evidence="5 7" id="KW-0408">Iron</keyword>
<dbReference type="AlphaFoldDB" id="A0ABD5U8H7"/>
<keyword evidence="6 7" id="KW-0503">Monooxygenase</keyword>
<keyword evidence="2 7" id="KW-0349">Heme</keyword>
<dbReference type="PANTHER" id="PTHR46696:SF4">
    <property type="entry name" value="BIOTIN BIOSYNTHESIS CYTOCHROME P450"/>
    <property type="match status" value="1"/>
</dbReference>
<dbReference type="InterPro" id="IPR001128">
    <property type="entry name" value="Cyt_P450"/>
</dbReference>
<dbReference type="EMBL" id="JBHSXM010000001">
    <property type="protein sequence ID" value="MFC6835059.1"/>
    <property type="molecule type" value="Genomic_DNA"/>
</dbReference>
<dbReference type="Pfam" id="PF00067">
    <property type="entry name" value="p450"/>
    <property type="match status" value="1"/>
</dbReference>
<dbReference type="PANTHER" id="PTHR46696">
    <property type="entry name" value="P450, PUTATIVE (EUROFUNG)-RELATED"/>
    <property type="match status" value="1"/>
</dbReference>
<dbReference type="FunFam" id="1.10.630.10:FF:000018">
    <property type="entry name" value="Cytochrome P450 monooxygenase"/>
    <property type="match status" value="1"/>
</dbReference>
<organism evidence="8 9">
    <name type="scientific">Halomarina ordinaria</name>
    <dbReference type="NCBI Taxonomy" id="3033939"/>
    <lineage>
        <taxon>Archaea</taxon>
        <taxon>Methanobacteriati</taxon>
        <taxon>Methanobacteriota</taxon>
        <taxon>Stenosarchaea group</taxon>
        <taxon>Halobacteria</taxon>
        <taxon>Halobacteriales</taxon>
        <taxon>Natronomonadaceae</taxon>
        <taxon>Halomarina</taxon>
    </lineage>
</organism>
<name>A0ABD5U8H7_9EURY</name>
<evidence type="ECO:0000256" key="3">
    <source>
        <dbReference type="ARBA" id="ARBA00022723"/>
    </source>
</evidence>
<keyword evidence="9" id="KW-1185">Reference proteome</keyword>
<accession>A0ABD5U8H7</accession>
<protein>
    <submittedName>
        <fullName evidence="8">Cytochrome P450</fullName>
    </submittedName>
</protein>
<evidence type="ECO:0000256" key="4">
    <source>
        <dbReference type="ARBA" id="ARBA00023002"/>
    </source>
</evidence>
<dbReference type="Proteomes" id="UP001596406">
    <property type="component" value="Unassembled WGS sequence"/>
</dbReference>
<dbReference type="RefSeq" id="WP_304446767.1">
    <property type="nucleotide sequence ID" value="NZ_JARRAH010000001.1"/>
</dbReference>
<dbReference type="InterPro" id="IPR017972">
    <property type="entry name" value="Cyt_P450_CS"/>
</dbReference>
<dbReference type="PROSITE" id="PS00086">
    <property type="entry name" value="CYTOCHROME_P450"/>
    <property type="match status" value="1"/>
</dbReference>
<dbReference type="GO" id="GO:0004497">
    <property type="term" value="F:monooxygenase activity"/>
    <property type="evidence" value="ECO:0007669"/>
    <property type="project" value="UniProtKB-KW"/>
</dbReference>
<evidence type="ECO:0000313" key="8">
    <source>
        <dbReference type="EMBL" id="MFC6835059.1"/>
    </source>
</evidence>
<proteinExistence type="inferred from homology"/>
<sequence>MSSSTPPSLLTFPEALSDPDAWLDPFDWYAARRAEAPVHYDDHRRCWDVLAYEEVKTALGDDETFSVDPREASDYRSTGGEQEFLLETMLFQDPPKHDRSREVVEEFFRPSAVAALEPRIEDLTHDLLDDVEGDRMDVVDALAYPLPVIVIAELLGVPSEDRDRFREWSTTMVASTDGDGEGNGDLQQRQMQAGMELASYFGELIADRREHPRDDLVTRLVESEEEAGFDETELLGFCMLLLIAGNVTTTNLVGNAVRSFAEADHLSGFEPDALGPAVEEVLRYRAPVQAMSRVATVNTTLGGADIAAGDRVVCWLGAANRDGAKFDAPDTFVPDRTPNQHLGFGYGTHYCLGAPLARLEATVALRVLFERFDLLEVETDDLTPVRSSFIYGVESLPARIERRD</sequence>
<reference evidence="8 9" key="1">
    <citation type="journal article" date="2019" name="Int. J. Syst. Evol. Microbiol.">
        <title>The Global Catalogue of Microorganisms (GCM) 10K type strain sequencing project: providing services to taxonomists for standard genome sequencing and annotation.</title>
        <authorList>
            <consortium name="The Broad Institute Genomics Platform"/>
            <consortium name="The Broad Institute Genome Sequencing Center for Infectious Disease"/>
            <person name="Wu L."/>
            <person name="Ma J."/>
        </authorList>
    </citation>
    <scope>NUCLEOTIDE SEQUENCE [LARGE SCALE GENOMIC DNA]</scope>
    <source>
        <strain evidence="8 9">PSRA2</strain>
    </source>
</reference>